<dbReference type="Proteomes" id="UP000765509">
    <property type="component" value="Unassembled WGS sequence"/>
</dbReference>
<organism evidence="1 2">
    <name type="scientific">Austropuccinia psidii MF-1</name>
    <dbReference type="NCBI Taxonomy" id="1389203"/>
    <lineage>
        <taxon>Eukaryota</taxon>
        <taxon>Fungi</taxon>
        <taxon>Dikarya</taxon>
        <taxon>Basidiomycota</taxon>
        <taxon>Pucciniomycotina</taxon>
        <taxon>Pucciniomycetes</taxon>
        <taxon>Pucciniales</taxon>
        <taxon>Sphaerophragmiaceae</taxon>
        <taxon>Austropuccinia</taxon>
    </lineage>
</organism>
<accession>A0A9Q3FSY1</accession>
<dbReference type="EMBL" id="AVOT02049280">
    <property type="protein sequence ID" value="MBW0544444.1"/>
    <property type="molecule type" value="Genomic_DNA"/>
</dbReference>
<comment type="caution">
    <text evidence="1">The sequence shown here is derived from an EMBL/GenBank/DDBJ whole genome shotgun (WGS) entry which is preliminary data.</text>
</comment>
<dbReference type="AlphaFoldDB" id="A0A9Q3FSY1"/>
<protein>
    <submittedName>
        <fullName evidence="1">Uncharacterized protein</fullName>
    </submittedName>
</protein>
<sequence>MFHLRSKDLLDVCKKPPTPGATATTLNKYIKASHEAINIIMSQLGHVVFLEPYLILTKLQDFVKNLCILPEKNNSTSSALATSANPYKITHSCANSKHNPNCTSHSKEQCFAEKPNLRLERISNQRRYPSNIPPSAQESALITGNSDTFSVIKLIIDCGATHHMFN</sequence>
<evidence type="ECO:0000313" key="1">
    <source>
        <dbReference type="EMBL" id="MBW0544444.1"/>
    </source>
</evidence>
<name>A0A9Q3FSY1_9BASI</name>
<proteinExistence type="predicted"/>
<evidence type="ECO:0000313" key="2">
    <source>
        <dbReference type="Proteomes" id="UP000765509"/>
    </source>
</evidence>
<keyword evidence="2" id="KW-1185">Reference proteome</keyword>
<reference evidence="1" key="1">
    <citation type="submission" date="2021-03" db="EMBL/GenBank/DDBJ databases">
        <title>Draft genome sequence of rust myrtle Austropuccinia psidii MF-1, a brazilian biotype.</title>
        <authorList>
            <person name="Quecine M.C."/>
            <person name="Pachon D.M.R."/>
            <person name="Bonatelli M.L."/>
            <person name="Correr F.H."/>
            <person name="Franceschini L.M."/>
            <person name="Leite T.F."/>
            <person name="Margarido G.R.A."/>
            <person name="Almeida C.A."/>
            <person name="Ferrarezi J.A."/>
            <person name="Labate C.A."/>
        </authorList>
    </citation>
    <scope>NUCLEOTIDE SEQUENCE</scope>
    <source>
        <strain evidence="1">MF-1</strain>
    </source>
</reference>
<gene>
    <name evidence="1" type="ORF">O181_084159</name>
</gene>